<dbReference type="EMBL" id="JAQNVG010000103">
    <property type="protein sequence ID" value="MDC2239455.1"/>
    <property type="molecule type" value="Genomic_DNA"/>
</dbReference>
<proteinExistence type="inferred from homology"/>
<gene>
    <name evidence="3" type="ORF">PO127_27320</name>
</gene>
<dbReference type="InterPro" id="IPR002347">
    <property type="entry name" value="SDR_fam"/>
</dbReference>
<dbReference type="Gene3D" id="3.40.50.720">
    <property type="entry name" value="NAD(P)-binding Rossmann-like Domain"/>
    <property type="match status" value="1"/>
</dbReference>
<protein>
    <submittedName>
        <fullName evidence="3">SDR family NAD(P)-dependent oxidoreductase</fullName>
    </submittedName>
</protein>
<sequence length="248" mass="26652">MYNPFSLAGKTILITGASSGIGKATAIECSKLGAKVIITGRNRLRLEETFSSMSGNAHLLIEADLQYPSDIDMLIDSLPMLDGVVNNAGMTKTIPMAFISEEILLDVLRINTISPILITQKLLKRRKLAKSASIVFTSSISGNSVGVLGNTIYSTTKAAVNGFVKNAALELAPKNIRVNTVCPGMIDTGILSSGIITEEQLDEERKKYPLKRFGKPEEIAYAIIYLLSDASSFVTGSNLFIDGGFTLL</sequence>
<dbReference type="RefSeq" id="WP_008764933.1">
    <property type="nucleotide sequence ID" value="NZ_BAABXH010000001.1"/>
</dbReference>
<reference evidence="3" key="1">
    <citation type="submission" date="2022-10" db="EMBL/GenBank/DDBJ databases">
        <title>Human gut microbiome strain richness.</title>
        <authorList>
            <person name="Chen-Liaw A."/>
        </authorList>
    </citation>
    <scope>NUCLEOTIDE SEQUENCE</scope>
    <source>
        <strain evidence="3">1001283st1_A3_1001283B150304_161114</strain>
    </source>
</reference>
<evidence type="ECO:0000313" key="3">
    <source>
        <dbReference type="EMBL" id="MDC2239455.1"/>
    </source>
</evidence>
<dbReference type="GO" id="GO:0016491">
    <property type="term" value="F:oxidoreductase activity"/>
    <property type="evidence" value="ECO:0007669"/>
    <property type="project" value="UniProtKB-KW"/>
</dbReference>
<comment type="caution">
    <text evidence="3">The sequence shown here is derived from an EMBL/GenBank/DDBJ whole genome shotgun (WGS) entry which is preliminary data.</text>
</comment>
<evidence type="ECO:0000313" key="4">
    <source>
        <dbReference type="Proteomes" id="UP001217776"/>
    </source>
</evidence>
<evidence type="ECO:0000256" key="2">
    <source>
        <dbReference type="ARBA" id="ARBA00023002"/>
    </source>
</evidence>
<dbReference type="PRINTS" id="PR00081">
    <property type="entry name" value="GDHRDH"/>
</dbReference>
<accession>A0AAP3SJY1</accession>
<evidence type="ECO:0000256" key="1">
    <source>
        <dbReference type="ARBA" id="ARBA00006484"/>
    </source>
</evidence>
<keyword evidence="2" id="KW-0560">Oxidoreductase</keyword>
<dbReference type="CDD" id="cd05233">
    <property type="entry name" value="SDR_c"/>
    <property type="match status" value="1"/>
</dbReference>
<dbReference type="InterPro" id="IPR036291">
    <property type="entry name" value="NAD(P)-bd_dom_sf"/>
</dbReference>
<organism evidence="3 4">
    <name type="scientific">Bacteroides thetaiotaomicron</name>
    <dbReference type="NCBI Taxonomy" id="818"/>
    <lineage>
        <taxon>Bacteria</taxon>
        <taxon>Pseudomonadati</taxon>
        <taxon>Bacteroidota</taxon>
        <taxon>Bacteroidia</taxon>
        <taxon>Bacteroidales</taxon>
        <taxon>Bacteroidaceae</taxon>
        <taxon>Bacteroides</taxon>
    </lineage>
</organism>
<dbReference type="InterPro" id="IPR020904">
    <property type="entry name" value="Sc_DH/Rdtase_CS"/>
</dbReference>
<dbReference type="AlphaFoldDB" id="A0AAP3SJY1"/>
<dbReference type="SUPFAM" id="SSF51735">
    <property type="entry name" value="NAD(P)-binding Rossmann-fold domains"/>
    <property type="match status" value="1"/>
</dbReference>
<dbReference type="InterPro" id="IPR051122">
    <property type="entry name" value="SDR_DHRS6-like"/>
</dbReference>
<name>A0AAP3SJY1_BACT4</name>
<comment type="similarity">
    <text evidence="1">Belongs to the short-chain dehydrogenases/reductases (SDR) family.</text>
</comment>
<dbReference type="PANTHER" id="PTHR43477">
    <property type="entry name" value="DIHYDROANTICAPSIN 7-DEHYDROGENASE"/>
    <property type="match status" value="1"/>
</dbReference>
<dbReference type="PRINTS" id="PR00080">
    <property type="entry name" value="SDRFAMILY"/>
</dbReference>
<dbReference type="Pfam" id="PF13561">
    <property type="entry name" value="adh_short_C2"/>
    <property type="match status" value="1"/>
</dbReference>
<dbReference type="FunFam" id="3.40.50.720:FF:000084">
    <property type="entry name" value="Short-chain dehydrogenase reductase"/>
    <property type="match status" value="1"/>
</dbReference>
<dbReference type="Proteomes" id="UP001217776">
    <property type="component" value="Unassembled WGS sequence"/>
</dbReference>
<dbReference type="PANTHER" id="PTHR43477:SF1">
    <property type="entry name" value="DIHYDROANTICAPSIN 7-DEHYDROGENASE"/>
    <property type="match status" value="1"/>
</dbReference>
<dbReference type="PROSITE" id="PS00061">
    <property type="entry name" value="ADH_SHORT"/>
    <property type="match status" value="1"/>
</dbReference>